<dbReference type="PROSITE" id="PS00636">
    <property type="entry name" value="DNAJ_1"/>
    <property type="match status" value="1"/>
</dbReference>
<keyword evidence="1" id="KW-1133">Transmembrane helix</keyword>
<dbReference type="SUPFAM" id="SSF46565">
    <property type="entry name" value="Chaperone J-domain"/>
    <property type="match status" value="1"/>
</dbReference>
<dbReference type="InterPro" id="IPR052763">
    <property type="entry name" value="DnaJ_C4"/>
</dbReference>
<keyword evidence="1" id="KW-0812">Transmembrane</keyword>
<dbReference type="Gene3D" id="1.10.287.110">
    <property type="entry name" value="DnaJ domain"/>
    <property type="match status" value="1"/>
</dbReference>
<dbReference type="CDD" id="cd06257">
    <property type="entry name" value="DnaJ"/>
    <property type="match status" value="1"/>
</dbReference>
<dbReference type="PANTHER" id="PTHR44825:SF1">
    <property type="entry name" value="DNAJ HOMOLOG SUBFAMILY C MEMBER 4"/>
    <property type="match status" value="1"/>
</dbReference>
<proteinExistence type="predicted"/>
<reference evidence="3" key="1">
    <citation type="submission" date="2014-05" db="EMBL/GenBank/DDBJ databases">
        <authorList>
            <person name="Chronopoulou M."/>
        </authorList>
    </citation>
    <scope>NUCLEOTIDE SEQUENCE</scope>
    <source>
        <tissue evidence="3">Whole organism</tissue>
    </source>
</reference>
<dbReference type="AlphaFoldDB" id="A0A0K2UEX5"/>
<dbReference type="InterPro" id="IPR001623">
    <property type="entry name" value="DnaJ_domain"/>
</dbReference>
<evidence type="ECO:0000259" key="2">
    <source>
        <dbReference type="PROSITE" id="PS50076"/>
    </source>
</evidence>
<organism evidence="3">
    <name type="scientific">Lepeophtheirus salmonis</name>
    <name type="common">Salmon louse</name>
    <name type="synonym">Caligus salmonis</name>
    <dbReference type="NCBI Taxonomy" id="72036"/>
    <lineage>
        <taxon>Eukaryota</taxon>
        <taxon>Metazoa</taxon>
        <taxon>Ecdysozoa</taxon>
        <taxon>Arthropoda</taxon>
        <taxon>Crustacea</taxon>
        <taxon>Multicrustacea</taxon>
        <taxon>Hexanauplia</taxon>
        <taxon>Copepoda</taxon>
        <taxon>Siphonostomatoida</taxon>
        <taxon>Caligidae</taxon>
        <taxon>Lepeophtheirus</taxon>
    </lineage>
</organism>
<feature type="transmembrane region" description="Helical" evidence="1">
    <location>
        <begin position="149"/>
        <end position="172"/>
    </location>
</feature>
<evidence type="ECO:0000313" key="3">
    <source>
        <dbReference type="EMBL" id="CDW36615.1"/>
    </source>
</evidence>
<dbReference type="SMART" id="SM00271">
    <property type="entry name" value="DnaJ"/>
    <property type="match status" value="1"/>
</dbReference>
<name>A0A0K2UEX5_LEPSM</name>
<keyword evidence="1" id="KW-0472">Membrane</keyword>
<dbReference type="PRINTS" id="PR00625">
    <property type="entry name" value="JDOMAIN"/>
</dbReference>
<sequence>MSALGKCFLKVGCLTQWTCIRCITTTRVSFSLETHYEVLNVERNANSKQIREAYIKKCKEYHPDKNIGRGDAEFKRITEAYEVLCDNQRKQDYDNSFSSDSAWSSPDEKYDSNPNLHYQELRDARERSRAYGYPETDDAYFRKYSPMTIAMACVAFAVGSFFVHFYIAYLGYEKHTRHLDKVKDRLIQQNKAPSWMNYAASSHPVEEQEYTEEAIEQRKQLDILEQYERPDYKEGREIDPFRKYRSIKSNS</sequence>
<dbReference type="InterPro" id="IPR018253">
    <property type="entry name" value="DnaJ_domain_CS"/>
</dbReference>
<feature type="domain" description="J" evidence="2">
    <location>
        <begin position="34"/>
        <end position="97"/>
    </location>
</feature>
<accession>A0A0K2UEX5</accession>
<dbReference type="EMBL" id="HACA01019254">
    <property type="protein sequence ID" value="CDW36615.1"/>
    <property type="molecule type" value="Transcribed_RNA"/>
</dbReference>
<dbReference type="OrthoDB" id="6344572at2759"/>
<dbReference type="Pfam" id="PF00226">
    <property type="entry name" value="DnaJ"/>
    <property type="match status" value="1"/>
</dbReference>
<dbReference type="InterPro" id="IPR036869">
    <property type="entry name" value="J_dom_sf"/>
</dbReference>
<protein>
    <recommendedName>
        <fullName evidence="2">J domain-containing protein</fullName>
    </recommendedName>
</protein>
<evidence type="ECO:0000256" key="1">
    <source>
        <dbReference type="SAM" id="Phobius"/>
    </source>
</evidence>
<dbReference type="PROSITE" id="PS50076">
    <property type="entry name" value="DNAJ_2"/>
    <property type="match status" value="1"/>
</dbReference>
<dbReference type="PANTHER" id="PTHR44825">
    <property type="match status" value="1"/>
</dbReference>